<proteinExistence type="predicted"/>
<evidence type="ECO:0000256" key="3">
    <source>
        <dbReference type="ARBA" id="ARBA00022737"/>
    </source>
</evidence>
<organism evidence="6 7">
    <name type="scientific">Paramuricea clavata</name>
    <name type="common">Red gorgonian</name>
    <name type="synonym">Violescent sea-whip</name>
    <dbReference type="NCBI Taxonomy" id="317549"/>
    <lineage>
        <taxon>Eukaryota</taxon>
        <taxon>Metazoa</taxon>
        <taxon>Cnidaria</taxon>
        <taxon>Anthozoa</taxon>
        <taxon>Octocorallia</taxon>
        <taxon>Malacalcyonacea</taxon>
        <taxon>Plexauridae</taxon>
        <taxon>Paramuricea</taxon>
    </lineage>
</organism>
<keyword evidence="1" id="KW-0880">Kelch repeat</keyword>
<dbReference type="AlphaFoldDB" id="A0A7D9HW21"/>
<keyword evidence="5" id="KW-0862">Zinc</keyword>
<dbReference type="GO" id="GO:0008270">
    <property type="term" value="F:zinc ion binding"/>
    <property type="evidence" value="ECO:0007669"/>
    <property type="project" value="UniProtKB-KW"/>
</dbReference>
<keyword evidence="2" id="KW-0479">Metal-binding</keyword>
<dbReference type="SUPFAM" id="SSF117281">
    <property type="entry name" value="Kelch motif"/>
    <property type="match status" value="2"/>
</dbReference>
<sequence>MAATWENVLQGYDVNRFDGDVREDLLCSVCHDVPKDPRLCQNRDHLFCFDHISRHLHENSHTCPVCRDPLTPETLRRPEGFLKNYLDDLRIKCDHDDRGCPDIVRLEHLHIHVNQCGFAPVMCENDGCGVIVNKRDQENHEKNLCQFRITKCHDCTDIKASQNEIKVQITQMEDQIKESQARIEVRVEEIKEQDDEIKQYQAQTREEFNEMKNKIAGIERKQDEMKQSVDTISQQFEKIVVMVNQAFQGRTCSINNNGAQAIDPTVPDNNQEIIILGGFFGPEDDAVSNTAEKFNIKGGSTQLPSMNLSRTASASCLYNGDVFIVGGHDGRAGTDTIEVLKMRQHPLQWMELEAKLPVKLSGHVAIVYQGKLCLIGGYNWNEGRISDAIYAMTLTPPYLSQLLTRMSQPRTLHRAEVVNGKLFILGGSATSYSKDAVDSVEVFDFITNECVPCASLPKPVCFMSTVTWGGMIIVVGGMNNNKEVLNDIIMYDPRTGQSQILPSMKFKRCGSSAVIMNNLIVVLGGWNGDQGHLNLVESFAMGSDVWEEQQGITEIRHRATAVVNPHN</sequence>
<dbReference type="Gene3D" id="2.120.10.80">
    <property type="entry name" value="Kelch-type beta propeller"/>
    <property type="match status" value="2"/>
</dbReference>
<accession>A0A7D9HW21</accession>
<evidence type="ECO:0000313" key="7">
    <source>
        <dbReference type="Proteomes" id="UP001152795"/>
    </source>
</evidence>
<comment type="caution">
    <text evidence="6">The sequence shown here is derived from an EMBL/GenBank/DDBJ whole genome shotgun (WGS) entry which is preliminary data.</text>
</comment>
<dbReference type="SMART" id="SM00612">
    <property type="entry name" value="Kelch"/>
    <property type="match status" value="5"/>
</dbReference>
<dbReference type="PANTHER" id="PTHR45632">
    <property type="entry name" value="LD33804P"/>
    <property type="match status" value="1"/>
</dbReference>
<reference evidence="6" key="1">
    <citation type="submission" date="2020-04" db="EMBL/GenBank/DDBJ databases">
        <authorList>
            <person name="Alioto T."/>
            <person name="Alioto T."/>
            <person name="Gomez Garrido J."/>
        </authorList>
    </citation>
    <scope>NUCLEOTIDE SEQUENCE</scope>
    <source>
        <strain evidence="6">A484AB</strain>
    </source>
</reference>
<dbReference type="PANTHER" id="PTHR45632:SF3">
    <property type="entry name" value="KELCH-LIKE PROTEIN 32"/>
    <property type="match status" value="1"/>
</dbReference>
<name>A0A7D9HW21_PARCT</name>
<evidence type="ECO:0000256" key="4">
    <source>
        <dbReference type="ARBA" id="ARBA00022771"/>
    </source>
</evidence>
<dbReference type="EMBL" id="CACRXK020002222">
    <property type="protein sequence ID" value="CAB3993268.1"/>
    <property type="molecule type" value="Genomic_DNA"/>
</dbReference>
<protein>
    <submittedName>
        <fullName evidence="6">RING finger 151-like</fullName>
    </submittedName>
</protein>
<dbReference type="InterPro" id="IPR013083">
    <property type="entry name" value="Znf_RING/FYVE/PHD"/>
</dbReference>
<keyword evidence="4" id="KW-0863">Zinc-finger</keyword>
<evidence type="ECO:0000256" key="1">
    <source>
        <dbReference type="ARBA" id="ARBA00022441"/>
    </source>
</evidence>
<dbReference type="InterPro" id="IPR001293">
    <property type="entry name" value="Znf_TRAF"/>
</dbReference>
<dbReference type="OrthoDB" id="1630758at2759"/>
<evidence type="ECO:0000313" key="6">
    <source>
        <dbReference type="EMBL" id="CAB3993268.1"/>
    </source>
</evidence>
<dbReference type="SUPFAM" id="SSF57850">
    <property type="entry name" value="RING/U-box"/>
    <property type="match status" value="1"/>
</dbReference>
<dbReference type="InterPro" id="IPR006652">
    <property type="entry name" value="Kelch_1"/>
</dbReference>
<dbReference type="Proteomes" id="UP001152795">
    <property type="component" value="Unassembled WGS sequence"/>
</dbReference>
<evidence type="ECO:0000256" key="5">
    <source>
        <dbReference type="ARBA" id="ARBA00022833"/>
    </source>
</evidence>
<dbReference type="PROSITE" id="PS50145">
    <property type="entry name" value="ZF_TRAF"/>
    <property type="match status" value="1"/>
</dbReference>
<dbReference type="SUPFAM" id="SSF49599">
    <property type="entry name" value="TRAF domain-like"/>
    <property type="match status" value="1"/>
</dbReference>
<dbReference type="Pfam" id="PF24681">
    <property type="entry name" value="Kelch_KLHDC2_KLHL20_DRC7"/>
    <property type="match status" value="1"/>
</dbReference>
<keyword evidence="7" id="KW-1185">Reference proteome</keyword>
<dbReference type="Gene3D" id="3.30.40.10">
    <property type="entry name" value="Zinc/RING finger domain, C3HC4 (zinc finger)"/>
    <property type="match status" value="2"/>
</dbReference>
<evidence type="ECO:0000256" key="2">
    <source>
        <dbReference type="ARBA" id="ARBA00022723"/>
    </source>
</evidence>
<gene>
    <name evidence="6" type="ORF">PACLA_8A034390</name>
</gene>
<dbReference type="InterPro" id="IPR015915">
    <property type="entry name" value="Kelch-typ_b-propeller"/>
</dbReference>
<keyword evidence="3" id="KW-0677">Repeat</keyword>